<comment type="similarity">
    <text evidence="1 5">Belongs to the glycosyl hydrolase 43 family.</text>
</comment>
<dbReference type="EMBL" id="JALJOR010000010">
    <property type="protein sequence ID" value="KAK9809939.1"/>
    <property type="molecule type" value="Genomic_DNA"/>
</dbReference>
<evidence type="ECO:0000256" key="3">
    <source>
        <dbReference type="ARBA" id="ARBA00022801"/>
    </source>
</evidence>
<keyword evidence="3 5" id="KW-0378">Hydrolase</keyword>
<evidence type="ECO:0000313" key="6">
    <source>
        <dbReference type="EMBL" id="KAK9809939.1"/>
    </source>
</evidence>
<proteinExistence type="inferred from homology"/>
<dbReference type="InterPro" id="IPR006710">
    <property type="entry name" value="Glyco_hydro_43"/>
</dbReference>
<name>A0AAW1PPW2_9CHLO</name>
<evidence type="ECO:0000256" key="4">
    <source>
        <dbReference type="ARBA" id="ARBA00023295"/>
    </source>
</evidence>
<dbReference type="AlphaFoldDB" id="A0AAW1PPW2"/>
<dbReference type="Proteomes" id="UP001489004">
    <property type="component" value="Unassembled WGS sequence"/>
</dbReference>
<dbReference type="GO" id="GO:0005975">
    <property type="term" value="P:carbohydrate metabolic process"/>
    <property type="evidence" value="ECO:0007669"/>
    <property type="project" value="InterPro"/>
</dbReference>
<dbReference type="SUPFAM" id="SSF75005">
    <property type="entry name" value="Arabinanase/levansucrase/invertase"/>
    <property type="match status" value="1"/>
</dbReference>
<evidence type="ECO:0000256" key="5">
    <source>
        <dbReference type="RuleBase" id="RU361187"/>
    </source>
</evidence>
<evidence type="ECO:0000256" key="1">
    <source>
        <dbReference type="ARBA" id="ARBA00009865"/>
    </source>
</evidence>
<evidence type="ECO:0000313" key="7">
    <source>
        <dbReference type="Proteomes" id="UP001489004"/>
    </source>
</evidence>
<comment type="caution">
    <text evidence="6">The sequence shown here is derived from an EMBL/GenBank/DDBJ whole genome shotgun (WGS) entry which is preliminary data.</text>
</comment>
<keyword evidence="4 5" id="KW-0326">Glycosidase</keyword>
<dbReference type="PANTHER" id="PTHR43817:SF1">
    <property type="entry name" value="HYDROLASE, FAMILY 43, PUTATIVE (AFU_ORTHOLOGUE AFUA_3G01660)-RELATED"/>
    <property type="match status" value="1"/>
</dbReference>
<protein>
    <recommendedName>
        <fullName evidence="8">Glycoside hydrolase family 43 protein</fullName>
    </recommendedName>
</protein>
<evidence type="ECO:0008006" key="8">
    <source>
        <dbReference type="Google" id="ProtNLM"/>
    </source>
</evidence>
<dbReference type="PANTHER" id="PTHR43817">
    <property type="entry name" value="GLYCOSYL HYDROLASE"/>
    <property type="match status" value="1"/>
</dbReference>
<gene>
    <name evidence="6" type="ORF">WJX72_002128</name>
</gene>
<dbReference type="GO" id="GO:0004553">
    <property type="term" value="F:hydrolase activity, hydrolyzing O-glycosyl compounds"/>
    <property type="evidence" value="ECO:0007669"/>
    <property type="project" value="InterPro"/>
</dbReference>
<sequence length="256" mass="27469">MNTGWQAVYTEPGPGPQPFLTESPDISVFHDTSCDCNKFIIYYASITRNTISMLMSADDNPLGTYTYMGELNGIQGYDPNLMYHPRGLFLLYSNFNQLNVVQLSGNQPWVVIRGPTTIAVPDQPWELLDGQLVEAPASIVIGGVANVVYSTNAYWLAGYTCGILRSPVTADPLDASAWIKSPVPVFTSNVINSAYGPGSGTFFTDGNNQLWWGYGAFNNPGGVPSNAAGRTIRMQLTGIAADGSVCLGTPGSYPSS</sequence>
<organism evidence="6 7">
    <name type="scientific">[Myrmecia] bisecta</name>
    <dbReference type="NCBI Taxonomy" id="41462"/>
    <lineage>
        <taxon>Eukaryota</taxon>
        <taxon>Viridiplantae</taxon>
        <taxon>Chlorophyta</taxon>
        <taxon>core chlorophytes</taxon>
        <taxon>Trebouxiophyceae</taxon>
        <taxon>Trebouxiales</taxon>
        <taxon>Trebouxiaceae</taxon>
        <taxon>Myrmecia</taxon>
    </lineage>
</organism>
<reference evidence="6 7" key="1">
    <citation type="journal article" date="2024" name="Nat. Commun.">
        <title>Phylogenomics reveals the evolutionary origins of lichenization in chlorophyte algae.</title>
        <authorList>
            <person name="Puginier C."/>
            <person name="Libourel C."/>
            <person name="Otte J."/>
            <person name="Skaloud P."/>
            <person name="Haon M."/>
            <person name="Grisel S."/>
            <person name="Petersen M."/>
            <person name="Berrin J.G."/>
            <person name="Delaux P.M."/>
            <person name="Dal Grande F."/>
            <person name="Keller J."/>
        </authorList>
    </citation>
    <scope>NUCLEOTIDE SEQUENCE [LARGE SCALE GENOMIC DNA]</scope>
    <source>
        <strain evidence="6 7">SAG 2043</strain>
    </source>
</reference>
<dbReference type="InterPro" id="IPR023296">
    <property type="entry name" value="Glyco_hydro_beta-prop_sf"/>
</dbReference>
<accession>A0AAW1PPW2</accession>
<keyword evidence="7" id="KW-1185">Reference proteome</keyword>
<keyword evidence="2" id="KW-0732">Signal</keyword>
<dbReference type="Gene3D" id="2.115.10.20">
    <property type="entry name" value="Glycosyl hydrolase domain, family 43"/>
    <property type="match status" value="1"/>
</dbReference>
<dbReference type="Pfam" id="PF04616">
    <property type="entry name" value="Glyco_hydro_43"/>
    <property type="match status" value="1"/>
</dbReference>
<evidence type="ECO:0000256" key="2">
    <source>
        <dbReference type="ARBA" id="ARBA00022729"/>
    </source>
</evidence>